<accession>A0A1V9ZZ28</accession>
<evidence type="ECO:0000313" key="2">
    <source>
        <dbReference type="Proteomes" id="UP000243217"/>
    </source>
</evidence>
<dbReference type="PANTHER" id="PTHR33939:SF1">
    <property type="entry name" value="DUF4371 DOMAIN-CONTAINING PROTEIN"/>
    <property type="match status" value="1"/>
</dbReference>
<dbReference type="EMBL" id="JNBS01000955">
    <property type="protein sequence ID" value="OQS03219.1"/>
    <property type="molecule type" value="Genomic_DNA"/>
</dbReference>
<name>A0A1V9ZZ28_9STRA</name>
<reference evidence="1 2" key="1">
    <citation type="journal article" date="2014" name="Genome Biol. Evol.">
        <title>The secreted proteins of Achlya hypogyna and Thraustotheca clavata identify the ancestral oomycete secretome and reveal gene acquisitions by horizontal gene transfer.</title>
        <authorList>
            <person name="Misner I."/>
            <person name="Blouin N."/>
            <person name="Leonard G."/>
            <person name="Richards T.A."/>
            <person name="Lane C.E."/>
        </authorList>
    </citation>
    <scope>NUCLEOTIDE SEQUENCE [LARGE SCALE GENOMIC DNA]</scope>
    <source>
        <strain evidence="1 2">ATCC 34112</strain>
    </source>
</reference>
<organism evidence="1 2">
    <name type="scientific">Thraustotheca clavata</name>
    <dbReference type="NCBI Taxonomy" id="74557"/>
    <lineage>
        <taxon>Eukaryota</taxon>
        <taxon>Sar</taxon>
        <taxon>Stramenopiles</taxon>
        <taxon>Oomycota</taxon>
        <taxon>Saprolegniomycetes</taxon>
        <taxon>Saprolegniales</taxon>
        <taxon>Achlyaceae</taxon>
        <taxon>Thraustotheca</taxon>
    </lineage>
</organism>
<dbReference type="PANTHER" id="PTHR33939">
    <property type="entry name" value="PROTEIN CBG22215"/>
    <property type="match status" value="1"/>
</dbReference>
<gene>
    <name evidence="1" type="ORF">THRCLA_04485</name>
</gene>
<evidence type="ECO:0008006" key="3">
    <source>
        <dbReference type="Google" id="ProtNLM"/>
    </source>
</evidence>
<comment type="caution">
    <text evidence="1">The sequence shown here is derived from an EMBL/GenBank/DDBJ whole genome shotgun (WGS) entry which is preliminary data.</text>
</comment>
<keyword evidence="2" id="KW-1185">Reference proteome</keyword>
<dbReference type="Proteomes" id="UP000243217">
    <property type="component" value="Unassembled WGS sequence"/>
</dbReference>
<evidence type="ECO:0000313" key="1">
    <source>
        <dbReference type="EMBL" id="OQS03219.1"/>
    </source>
</evidence>
<dbReference type="OrthoDB" id="2266637at2759"/>
<protein>
    <recommendedName>
        <fullName evidence="3">Tc1-like transposase DDE domain-containing protein</fullName>
    </recommendedName>
</protein>
<sequence>MQPMVKHTKEFLKKVDEYVKKQHPRALIFEEKLDILYLQVKLRREEATDVASTVTSTKHRSDKTIKKRQCVVAVDPTSNGTTHSCVIPNTSSVIANIQSFVRARGLLDEKKHISLDWSNEGAVAATLRAAQPFFKKKGLKRGNDQEMLTISPKNMLYYAVKRGRHHDSLYHPDETELPNSNEKHKGQRYYFIVALVELGPLSTKCMHCSLGDDIPRRCWKKYDLQLACLEYGIAISPFHSKAMLWSLIEDYIKTNCLPVIVEMARARGYDVIYTPPHDSSLQPIEIVWANIKRLSGKKFCGNYKKLLLLQTTSHCHYMVAY</sequence>
<dbReference type="AlphaFoldDB" id="A0A1V9ZZ28"/>
<proteinExistence type="predicted"/>